<organism evidence="2 3">
    <name type="scientific">Amphibalanus amphitrite</name>
    <name type="common">Striped barnacle</name>
    <name type="synonym">Balanus amphitrite</name>
    <dbReference type="NCBI Taxonomy" id="1232801"/>
    <lineage>
        <taxon>Eukaryota</taxon>
        <taxon>Metazoa</taxon>
        <taxon>Ecdysozoa</taxon>
        <taxon>Arthropoda</taxon>
        <taxon>Crustacea</taxon>
        <taxon>Multicrustacea</taxon>
        <taxon>Cirripedia</taxon>
        <taxon>Thoracica</taxon>
        <taxon>Thoracicalcarea</taxon>
        <taxon>Balanomorpha</taxon>
        <taxon>Balanoidea</taxon>
        <taxon>Balanidae</taxon>
        <taxon>Amphibalaninae</taxon>
        <taxon>Amphibalanus</taxon>
    </lineage>
</organism>
<protein>
    <submittedName>
        <fullName evidence="2">Uncharacterized protein</fullName>
    </submittedName>
</protein>
<feature type="compositionally biased region" description="Gly residues" evidence="1">
    <location>
        <begin position="131"/>
        <end position="144"/>
    </location>
</feature>
<accession>A0A6A4WUZ0</accession>
<dbReference type="Proteomes" id="UP000440578">
    <property type="component" value="Unassembled WGS sequence"/>
</dbReference>
<gene>
    <name evidence="2" type="ORF">FJT64_022333</name>
</gene>
<evidence type="ECO:0000313" key="2">
    <source>
        <dbReference type="EMBL" id="KAF0306128.1"/>
    </source>
</evidence>
<name>A0A6A4WUZ0_AMPAM</name>
<feature type="compositionally biased region" description="Gly residues" evidence="1">
    <location>
        <begin position="98"/>
        <end position="110"/>
    </location>
</feature>
<dbReference type="EMBL" id="VIIS01000689">
    <property type="protein sequence ID" value="KAF0306128.1"/>
    <property type="molecule type" value="Genomic_DNA"/>
</dbReference>
<evidence type="ECO:0000313" key="3">
    <source>
        <dbReference type="Proteomes" id="UP000440578"/>
    </source>
</evidence>
<feature type="region of interest" description="Disordered" evidence="1">
    <location>
        <begin position="176"/>
        <end position="202"/>
    </location>
</feature>
<comment type="caution">
    <text evidence="2">The sequence shown here is derived from an EMBL/GenBank/DDBJ whole genome shotgun (WGS) entry which is preliminary data.</text>
</comment>
<proteinExistence type="predicted"/>
<feature type="region of interest" description="Disordered" evidence="1">
    <location>
        <begin position="50"/>
        <end position="70"/>
    </location>
</feature>
<sequence>MSVQSVFVVAAVPLPAEVGVEEKKSAFWLNKLFGSGRKRKLSRDIGTSITEEQLYQESPPASPRSPAACARAPGALPDLVTCCQRRPQSPVVFTFPEVGGGGGGGGGGSAGSPPEPSPELRCRLAGLDGTPRGGGGGGGGGGGMVAPAPAPAAAHVDDELREVGRCLRRCADEFELSRRARPSSSPSSSAASSSSRRGRGRPVTVERLAAGALVAATAVCVCRRLYN</sequence>
<dbReference type="AlphaFoldDB" id="A0A6A4WUZ0"/>
<evidence type="ECO:0000256" key="1">
    <source>
        <dbReference type="SAM" id="MobiDB-lite"/>
    </source>
</evidence>
<keyword evidence="3" id="KW-1185">Reference proteome</keyword>
<feature type="compositionally biased region" description="Low complexity" evidence="1">
    <location>
        <begin position="182"/>
        <end position="195"/>
    </location>
</feature>
<feature type="region of interest" description="Disordered" evidence="1">
    <location>
        <begin position="97"/>
        <end position="144"/>
    </location>
</feature>
<reference evidence="2 3" key="1">
    <citation type="submission" date="2019-07" db="EMBL/GenBank/DDBJ databases">
        <title>Draft genome assembly of a fouling barnacle, Amphibalanus amphitrite (Darwin, 1854): The first reference genome for Thecostraca.</title>
        <authorList>
            <person name="Kim W."/>
        </authorList>
    </citation>
    <scope>NUCLEOTIDE SEQUENCE [LARGE SCALE GENOMIC DNA]</scope>
    <source>
        <strain evidence="2">SNU_AA5</strain>
        <tissue evidence="2">Soma without cirri and trophi</tissue>
    </source>
</reference>